<reference evidence="2 3" key="1">
    <citation type="journal article" date="2016" name="Nat. Commun.">
        <title>Thousands of microbial genomes shed light on interconnected biogeochemical processes in an aquifer system.</title>
        <authorList>
            <person name="Anantharaman K."/>
            <person name="Brown C.T."/>
            <person name="Hug L.A."/>
            <person name="Sharon I."/>
            <person name="Castelle C.J."/>
            <person name="Probst A.J."/>
            <person name="Thomas B.C."/>
            <person name="Singh A."/>
            <person name="Wilkins M.J."/>
            <person name="Karaoz U."/>
            <person name="Brodie E.L."/>
            <person name="Williams K.H."/>
            <person name="Hubbard S.S."/>
            <person name="Banfield J.F."/>
        </authorList>
    </citation>
    <scope>NUCLEOTIDE SEQUENCE [LARGE SCALE GENOMIC DNA]</scope>
</reference>
<proteinExistence type="predicted"/>
<protein>
    <recommendedName>
        <fullName evidence="4">Prepilin-type N-terminal cleavage/methylation domain-containing protein</fullName>
    </recommendedName>
</protein>
<keyword evidence="1" id="KW-1133">Transmembrane helix</keyword>
<keyword evidence="1" id="KW-0472">Membrane</keyword>
<dbReference type="InterPro" id="IPR012902">
    <property type="entry name" value="N_methyl_site"/>
</dbReference>
<keyword evidence="1" id="KW-0812">Transmembrane</keyword>
<dbReference type="AlphaFoldDB" id="A0A1F5NUK0"/>
<accession>A0A1F5NUK0</accession>
<feature type="transmembrane region" description="Helical" evidence="1">
    <location>
        <begin position="20"/>
        <end position="44"/>
    </location>
</feature>
<gene>
    <name evidence="2" type="ORF">A2826_02210</name>
</gene>
<organism evidence="2 3">
    <name type="scientific">Candidatus Doudnabacteria bacterium RIFCSPHIGHO2_01_FULL_43_23</name>
    <dbReference type="NCBI Taxonomy" id="1817822"/>
    <lineage>
        <taxon>Bacteria</taxon>
        <taxon>Candidatus Doudnaibacteriota</taxon>
    </lineage>
</organism>
<evidence type="ECO:0008006" key="4">
    <source>
        <dbReference type="Google" id="ProtNLM"/>
    </source>
</evidence>
<dbReference type="EMBL" id="MFEI01000008">
    <property type="protein sequence ID" value="OGE81347.1"/>
    <property type="molecule type" value="Genomic_DNA"/>
</dbReference>
<sequence length="201" mass="22758">MVYRDTQKISEKHHPFDEGFTLVEAIIIIFIFVLASIAITNLFIGQNSLYQFYTAEVASEGSARRIINRVTELVRASESVLTSHDFGGTVYSSDVDTLVLRLQAVDSSDQILANTFDYAVYYLDPSDDTKFFEKIEADSLSQRKSATRLLSESSDNVLFTYDDVDFDRVTEVGFTIDTLETFKNRVATTTLDTLIKLRNRS</sequence>
<dbReference type="STRING" id="1817822.A2826_02210"/>
<evidence type="ECO:0000313" key="2">
    <source>
        <dbReference type="EMBL" id="OGE81347.1"/>
    </source>
</evidence>
<evidence type="ECO:0000313" key="3">
    <source>
        <dbReference type="Proteomes" id="UP000177912"/>
    </source>
</evidence>
<dbReference type="PROSITE" id="PS00409">
    <property type="entry name" value="PROKAR_NTER_METHYL"/>
    <property type="match status" value="1"/>
</dbReference>
<dbReference type="Proteomes" id="UP000177912">
    <property type="component" value="Unassembled WGS sequence"/>
</dbReference>
<name>A0A1F5NUK0_9BACT</name>
<comment type="caution">
    <text evidence="2">The sequence shown here is derived from an EMBL/GenBank/DDBJ whole genome shotgun (WGS) entry which is preliminary data.</text>
</comment>
<evidence type="ECO:0000256" key="1">
    <source>
        <dbReference type="SAM" id="Phobius"/>
    </source>
</evidence>